<gene>
    <name evidence="4" type="ORF">CN980_24925</name>
</gene>
<dbReference type="EMBL" id="NUIQ01000241">
    <property type="protein sequence ID" value="PGO64854.1"/>
    <property type="molecule type" value="Genomic_DNA"/>
</dbReference>
<feature type="signal peptide" evidence="2">
    <location>
        <begin position="1"/>
        <end position="27"/>
    </location>
</feature>
<evidence type="ECO:0000256" key="2">
    <source>
        <dbReference type="SAM" id="SignalP"/>
    </source>
</evidence>
<dbReference type="GO" id="GO:0005576">
    <property type="term" value="C:extracellular region"/>
    <property type="evidence" value="ECO:0007669"/>
    <property type="project" value="InterPro"/>
</dbReference>
<evidence type="ECO:0000256" key="1">
    <source>
        <dbReference type="SAM" id="MobiDB-lite"/>
    </source>
</evidence>
<keyword evidence="2" id="KW-0732">Signal</keyword>
<protein>
    <recommendedName>
        <fullName evidence="3">PA14 domain-containing protein</fullName>
    </recommendedName>
</protein>
<dbReference type="Proteomes" id="UP000223834">
    <property type="component" value="Unassembled WGS sequence"/>
</dbReference>
<dbReference type="SUPFAM" id="SSF69360">
    <property type="entry name" value="Cell wall binding repeat"/>
    <property type="match status" value="1"/>
</dbReference>
<dbReference type="PROSITE" id="PS51820">
    <property type="entry name" value="PA14"/>
    <property type="match status" value="1"/>
</dbReference>
<reference evidence="4 5" key="1">
    <citation type="submission" date="2017-09" db="EMBL/GenBank/DDBJ databases">
        <title>Large-scale bioinformatics analysis of Bacillus genomes uncovers conserved roles of natural products in bacterial physiology.</title>
        <authorList>
            <consortium name="Agbiome Team Llc"/>
            <person name="Bleich R.M."/>
            <person name="Grubbs K.J."/>
            <person name="Santa Maria K.C."/>
            <person name="Allen S.E."/>
            <person name="Farag S."/>
            <person name="Shank E.A."/>
            <person name="Bowers A."/>
        </authorList>
    </citation>
    <scope>NUCLEOTIDE SEQUENCE [LARGE SCALE GENOMIC DNA]</scope>
    <source>
        <strain evidence="4 5">AFS049141</strain>
    </source>
</reference>
<dbReference type="InterPro" id="IPR037149">
    <property type="entry name" value="PA_heptamer_dom_sf"/>
</dbReference>
<dbReference type="InterPro" id="IPR003896">
    <property type="entry name" value="Bacterial_exotoxin_B"/>
</dbReference>
<dbReference type="RefSeq" id="WP_098771752.1">
    <property type="nucleotide sequence ID" value="NZ_NUIQ01000241.1"/>
</dbReference>
<comment type="caution">
    <text evidence="4">The sequence shown here is derived from an EMBL/GenBank/DDBJ whole genome shotgun (WGS) entry which is preliminary data.</text>
</comment>
<dbReference type="Pfam" id="PF03495">
    <property type="entry name" value="Binary_toxB"/>
    <property type="match status" value="1"/>
</dbReference>
<feature type="compositionally biased region" description="Polar residues" evidence="1">
    <location>
        <begin position="318"/>
        <end position="328"/>
    </location>
</feature>
<sequence>MQLKNMYKVLATTVVLGQLMAPSMSHADTNKQTKQQVQQSNQKVQEQVQQGLTGAFFGDQEFSALLLAKQKGSFEVAKKDIQGLLNEKQTIQSVRWVGFVKPNQTGEYTFSTSADQNVRMKIEGKNVMEQAPMKDQVHLEKNKLYPITIEYRPDQKLTNDHVVDFSLSWSISGGKTERVPQQNLLPQNAVEAKSVKHDSLYPKQSLFPTVSNMQGANVVLAASIPGVDEIKDPAFQAKLSPDDPRNINNTRYWRKNVDSDGNTTIEPKATTEDSALPDFAGVVGFTAKDEYLAVWSDDMQKDGLPRYYSRPFKGNNPEVKNNASTTGDPYSDTEKASSKGMLSISNEAMNPLVAAYPSMRADITDFNIYLDNNMEAGASKSTSITEGTDETESTSWNMDGGLEFNKKEGPSLKIGGGYDADIHTSTERYDTTEIQSQTTGMSYNSLDKAALRASLKYTNIGSASAFNVNPNQAIGVLKKDGEKLRGLEVAFPDKIEPQAISPGGTQTKTLGAADTFNSKYFMLTEKMVTGLNQGGKLQMDLTQAPSNYRANDTSTAWANYDEGIKHNTAGVTLNTNAGSAERHVAVNKVNEDGLPDMTVRHALGVAFRVSSSPDKYKNYIAQGESYTKKAAKEAGKIDDDTQVIKQDGTIVSAKDLSDGEQIAQYSKYALNPKNADNDKHGDWMVVNDNALRYNNISFDHMNVEVTADDELGESEKQAVKKAVQDLLAAGKSIFDLKLQPGWHVEISQRSGIEEHDFGQGKKKYYFNPTTGEQQTGEVTIAKQTYYFKKPGDSVQAPGGKTFADGEMLTGKVRLNGQMKYFGE</sequence>
<feature type="region of interest" description="Disordered" evidence="1">
    <location>
        <begin position="379"/>
        <end position="402"/>
    </location>
</feature>
<dbReference type="AlphaFoldDB" id="A0A9X7C7F8"/>
<feature type="chain" id="PRO_5040737392" description="PA14 domain-containing protein" evidence="2">
    <location>
        <begin position="28"/>
        <end position="823"/>
    </location>
</feature>
<feature type="domain" description="PA14" evidence="3">
    <location>
        <begin position="47"/>
        <end position="183"/>
    </location>
</feature>
<evidence type="ECO:0000313" key="4">
    <source>
        <dbReference type="EMBL" id="PGO64854.1"/>
    </source>
</evidence>
<dbReference type="SMART" id="SM00758">
    <property type="entry name" value="PA14"/>
    <property type="match status" value="1"/>
</dbReference>
<feature type="region of interest" description="Disordered" evidence="1">
    <location>
        <begin position="309"/>
        <end position="339"/>
    </location>
</feature>
<dbReference type="PRINTS" id="PR01391">
    <property type="entry name" value="BINARYTOXINB"/>
</dbReference>
<evidence type="ECO:0000313" key="5">
    <source>
        <dbReference type="Proteomes" id="UP000223834"/>
    </source>
</evidence>
<dbReference type="InterPro" id="IPR011658">
    <property type="entry name" value="PA14_dom"/>
</dbReference>
<proteinExistence type="predicted"/>
<name>A0A9X7C7F8_BACCE</name>
<accession>A0A9X7C7F8</accession>
<dbReference type="Gene3D" id="2.10.270.10">
    <property type="entry name" value="Cholin Binding"/>
    <property type="match status" value="1"/>
</dbReference>
<organism evidence="4 5">
    <name type="scientific">Bacillus cereus</name>
    <dbReference type="NCBI Taxonomy" id="1396"/>
    <lineage>
        <taxon>Bacteria</taxon>
        <taxon>Bacillati</taxon>
        <taxon>Bacillota</taxon>
        <taxon>Bacilli</taxon>
        <taxon>Bacillales</taxon>
        <taxon>Bacillaceae</taxon>
        <taxon>Bacillus</taxon>
        <taxon>Bacillus cereus group</taxon>
    </lineage>
</organism>
<dbReference type="Gene3D" id="3.90.182.10">
    <property type="entry name" value="Toxin - Anthrax Protective Antigen,domain 1"/>
    <property type="match status" value="1"/>
</dbReference>
<dbReference type="GO" id="GO:0051260">
    <property type="term" value="P:protein homooligomerization"/>
    <property type="evidence" value="ECO:0007669"/>
    <property type="project" value="InterPro"/>
</dbReference>
<dbReference type="Gene3D" id="2.60.120.240">
    <property type="entry name" value="Protective antigen, heptamerisation domain"/>
    <property type="match status" value="1"/>
</dbReference>
<dbReference type="SUPFAM" id="SSF56988">
    <property type="entry name" value="Anthrax protective antigen"/>
    <property type="match status" value="1"/>
</dbReference>
<evidence type="ECO:0000259" key="3">
    <source>
        <dbReference type="PROSITE" id="PS51820"/>
    </source>
</evidence>
<dbReference type="Pfam" id="PF07691">
    <property type="entry name" value="PA14"/>
    <property type="match status" value="1"/>
</dbReference>
<dbReference type="InterPro" id="IPR037524">
    <property type="entry name" value="PA14/GLEYA"/>
</dbReference>
<dbReference type="InterPro" id="IPR035088">
    <property type="entry name" value="PA_Ca-bd"/>
</dbReference>